<evidence type="ECO:0000313" key="3">
    <source>
        <dbReference type="Proteomes" id="UP001186944"/>
    </source>
</evidence>
<gene>
    <name evidence="2" type="ORF">FSP39_003094</name>
</gene>
<protein>
    <submittedName>
        <fullName evidence="2">Uncharacterized protein</fullName>
    </submittedName>
</protein>
<dbReference type="EMBL" id="VSWD01000008">
    <property type="protein sequence ID" value="KAK3094544.1"/>
    <property type="molecule type" value="Genomic_DNA"/>
</dbReference>
<reference evidence="2" key="1">
    <citation type="submission" date="2019-08" db="EMBL/GenBank/DDBJ databases">
        <title>The improved chromosome-level genome for the pearl oyster Pinctada fucata martensii using PacBio sequencing and Hi-C.</title>
        <authorList>
            <person name="Zheng Z."/>
        </authorList>
    </citation>
    <scope>NUCLEOTIDE SEQUENCE</scope>
    <source>
        <strain evidence="2">ZZ-2019</strain>
        <tissue evidence="2">Adductor muscle</tissue>
    </source>
</reference>
<feature type="compositionally biased region" description="Low complexity" evidence="1">
    <location>
        <begin position="99"/>
        <end position="118"/>
    </location>
</feature>
<name>A0AA89BXX6_PINIB</name>
<feature type="region of interest" description="Disordered" evidence="1">
    <location>
        <begin position="93"/>
        <end position="300"/>
    </location>
</feature>
<feature type="compositionally biased region" description="Polar residues" evidence="1">
    <location>
        <begin position="136"/>
        <end position="146"/>
    </location>
</feature>
<keyword evidence="3" id="KW-1185">Reference proteome</keyword>
<comment type="caution">
    <text evidence="2">The sequence shown here is derived from an EMBL/GenBank/DDBJ whole genome shotgun (WGS) entry which is preliminary data.</text>
</comment>
<evidence type="ECO:0000256" key="1">
    <source>
        <dbReference type="SAM" id="MobiDB-lite"/>
    </source>
</evidence>
<accession>A0AA89BXX6</accession>
<proteinExistence type="predicted"/>
<organism evidence="2 3">
    <name type="scientific">Pinctada imbricata</name>
    <name type="common">Atlantic pearl-oyster</name>
    <name type="synonym">Pinctada martensii</name>
    <dbReference type="NCBI Taxonomy" id="66713"/>
    <lineage>
        <taxon>Eukaryota</taxon>
        <taxon>Metazoa</taxon>
        <taxon>Spiralia</taxon>
        <taxon>Lophotrochozoa</taxon>
        <taxon>Mollusca</taxon>
        <taxon>Bivalvia</taxon>
        <taxon>Autobranchia</taxon>
        <taxon>Pteriomorphia</taxon>
        <taxon>Pterioida</taxon>
        <taxon>Pterioidea</taxon>
        <taxon>Pteriidae</taxon>
        <taxon>Pinctada</taxon>
    </lineage>
</organism>
<evidence type="ECO:0000313" key="2">
    <source>
        <dbReference type="EMBL" id="KAK3094544.1"/>
    </source>
</evidence>
<feature type="compositionally biased region" description="Basic and acidic residues" evidence="1">
    <location>
        <begin position="147"/>
        <end position="194"/>
    </location>
</feature>
<dbReference type="AlphaFoldDB" id="A0AA89BXX6"/>
<feature type="compositionally biased region" description="Basic and acidic residues" evidence="1">
    <location>
        <begin position="208"/>
        <end position="245"/>
    </location>
</feature>
<feature type="compositionally biased region" description="Acidic residues" evidence="1">
    <location>
        <begin position="246"/>
        <end position="285"/>
    </location>
</feature>
<dbReference type="Proteomes" id="UP001186944">
    <property type="component" value="Unassembled WGS sequence"/>
</dbReference>
<sequence>MKDDSKITVKATGEKQNNEDSCDIVYDQTINISTEDIPDSSSVKRVPYSVVKKSVPDSTTIDFSSSPLKVQVFTEGNDQSNKRSVTVKGAVQENDFDQASGAVSSSGFSVGSIASGSSTCSEENGESAPLEKEPCTTETNNPVNSDDSTKDSSHSRNEEAQSPKVSLEEESSKGSLEVHSHKLSQEDESPKICQEEMSPEENMNEQSPEERMEEKSPEERMEEQSPKESLEERSPSVDEDDKKSEDEEESSSSEDSSDDSSDDDDSDNDKEDEQSEESDDAEDEERGSPVTKETSETHGEHIVELQLFADSDDSFLEDEDDEISVTKIVNTEQKYQMEDKKEGCFVSKNYTYMAEIFIDISTTQDCSNQCYIKALVDGFNSYHCLGKEVFYQKVEEFLKRVNMAYDNAKKKDELTKKSHRILGSLGNQLLRSCFNWGWCDVGYKMITLLKFHRIHYYKYNPQEASSPHIDVVTTEMCQKLDLVSEALQIIEGNGWHCLRNVNQDPDVLMCTIEILKVLMSHLLNKNRPAEVTRILLQLLQRKSDENMESCFSNINFTVFFEHVVKRSLAISDLFSARGAYNIYENCIGEQGLPVGLRRGLLSAWGTWYQTEGIQSLFDDLLEHNIYPTQVIEDSPRIIQIWTSLTLAEVKLILQDYLNSLYAFLCELLKEKRTKYLSEQDLSLGIKIINKDSDPTVAPLGCLTPQNVLAMKSALITLLEEEFKPALIVANRYAAQYNPQQDFLCRIFSPSLLEYLQEIDKKKLKRGLLFSKEISNQVSSHTRRNNPTHRIDRIRITEVNLNIIKKDSAGTTDIHRYRQVSALDKFRFSQVALYI</sequence>